<accession>A0A0J7J1J2</accession>
<protein>
    <submittedName>
        <fullName evidence="1">Uncharacterized protein</fullName>
    </submittedName>
</protein>
<reference evidence="1 2" key="1">
    <citation type="journal article" date="2004" name="Int. J. Syst. Evol. Microbiol.">
        <title>Kaistella koreensis gen. nov., sp. nov., a novel member of the Chryseobacterium-Bergeyella-Riemerella branch.</title>
        <authorList>
            <person name="Kim M.K."/>
            <person name="Im W.T."/>
            <person name="Shin Y.K."/>
            <person name="Lim J.H."/>
            <person name="Kim S.H."/>
            <person name="Lee B.C."/>
            <person name="Park M.Y."/>
            <person name="Lee K.Y."/>
            <person name="Lee S.T."/>
        </authorList>
    </citation>
    <scope>NUCLEOTIDE SEQUENCE [LARGE SCALE GENOMIC DNA]</scope>
    <source>
        <strain evidence="1 2">CCUG 49689</strain>
    </source>
</reference>
<dbReference type="AlphaFoldDB" id="A0A0J7J1J2"/>
<keyword evidence="2" id="KW-1185">Reference proteome</keyword>
<evidence type="ECO:0000313" key="2">
    <source>
        <dbReference type="Proteomes" id="UP000035900"/>
    </source>
</evidence>
<proteinExistence type="predicted"/>
<dbReference type="EMBL" id="LFNG01000005">
    <property type="protein sequence ID" value="KMQ71929.1"/>
    <property type="molecule type" value="Genomic_DNA"/>
</dbReference>
<evidence type="ECO:0000313" key="1">
    <source>
        <dbReference type="EMBL" id="KMQ71929.1"/>
    </source>
</evidence>
<dbReference type="Proteomes" id="UP000035900">
    <property type="component" value="Unassembled WGS sequence"/>
</dbReference>
<organism evidence="1 2">
    <name type="scientific">Chryseobacterium koreense CCUG 49689</name>
    <dbReference type="NCBI Taxonomy" id="1304281"/>
    <lineage>
        <taxon>Bacteria</taxon>
        <taxon>Pseudomonadati</taxon>
        <taxon>Bacteroidota</taxon>
        <taxon>Flavobacteriia</taxon>
        <taxon>Flavobacteriales</taxon>
        <taxon>Weeksellaceae</taxon>
        <taxon>Chryseobacterium group</taxon>
        <taxon>Chryseobacterium</taxon>
    </lineage>
</organism>
<gene>
    <name evidence="1" type="ORF">ACM44_04645</name>
</gene>
<comment type="caution">
    <text evidence="1">The sequence shown here is derived from an EMBL/GenBank/DDBJ whole genome shotgun (WGS) entry which is preliminary data.</text>
</comment>
<name>A0A0J7J1J2_9FLAO</name>
<sequence>MKSHPWRLVKISKKTPLPELYENRRRNLPNQKCLKTSGFLERKIAKNNQFSPEIESWIS</sequence>